<dbReference type="Pfam" id="PF04075">
    <property type="entry name" value="F420H2_quin_red"/>
    <property type="match status" value="1"/>
</dbReference>
<comment type="caution">
    <text evidence="3">The sequence shown here is derived from an EMBL/GenBank/DDBJ whole genome shotgun (WGS) entry which is preliminary data.</text>
</comment>
<dbReference type="PANTHER" id="PTHR39428">
    <property type="entry name" value="F420H(2)-DEPENDENT QUINONE REDUCTASE RV1261C"/>
    <property type="match status" value="1"/>
</dbReference>
<dbReference type="Proteomes" id="UP000632138">
    <property type="component" value="Unassembled WGS sequence"/>
</dbReference>
<gene>
    <name evidence="3" type="ORF">JIG36_38465</name>
</gene>
<evidence type="ECO:0000256" key="1">
    <source>
        <dbReference type="ARBA" id="ARBA00008710"/>
    </source>
</evidence>
<dbReference type="SUPFAM" id="SSF50475">
    <property type="entry name" value="FMN-binding split barrel"/>
    <property type="match status" value="1"/>
</dbReference>
<accession>A0ABS2ANG1</accession>
<dbReference type="InterPro" id="IPR012349">
    <property type="entry name" value="Split_barrel_FMN-bd"/>
</dbReference>
<evidence type="ECO:0000256" key="2">
    <source>
        <dbReference type="ARBA" id="ARBA00049106"/>
    </source>
</evidence>
<comment type="similarity">
    <text evidence="1">Belongs to the F420H(2)-dependent quinone reductase family.</text>
</comment>
<proteinExistence type="inferred from homology"/>
<name>A0ABS2ANG1_9ACTN</name>
<protein>
    <submittedName>
        <fullName evidence="3">Nitroreductase family deazaflavin-dependent oxidoreductase</fullName>
    </submittedName>
</protein>
<dbReference type="InterPro" id="IPR004378">
    <property type="entry name" value="F420H2_quin_Rdtase"/>
</dbReference>
<dbReference type="EMBL" id="JAENHP010000019">
    <property type="protein sequence ID" value="MBM2621404.1"/>
    <property type="molecule type" value="Genomic_DNA"/>
</dbReference>
<sequence>MTGYEFAEAGPVRRLVRRTVTSRPVAWLSVRYLPSMDRFALRLSRGRGTFSGWVSGLPVVRLTTTGARSGRLRTTPVLGVPDGDGLVVIAANFGEPRNPAWYHNLKAHPRATVTRGSVSREFTALELTGTDRDRRFEAAVRMNPGWLNFRSRAGARQIPVVRLTPISSPPPT</sequence>
<reference evidence="3 4" key="1">
    <citation type="submission" date="2021-01" db="EMBL/GenBank/DDBJ databases">
        <title>Actinoplanes sp. nov. LDG1-06 isolated from lichen.</title>
        <authorList>
            <person name="Saeng-In P."/>
            <person name="Phongsopitanun W."/>
            <person name="Kanchanasin P."/>
            <person name="Yuki M."/>
            <person name="Kudo T."/>
            <person name="Ohkuma M."/>
            <person name="Tanasupawat S."/>
        </authorList>
    </citation>
    <scope>NUCLEOTIDE SEQUENCE [LARGE SCALE GENOMIC DNA]</scope>
    <source>
        <strain evidence="3 4">LDG1-06</strain>
    </source>
</reference>
<organism evidence="3 4">
    <name type="scientific">Paractinoplanes ovalisporus</name>
    <dbReference type="NCBI Taxonomy" id="2810368"/>
    <lineage>
        <taxon>Bacteria</taxon>
        <taxon>Bacillati</taxon>
        <taxon>Actinomycetota</taxon>
        <taxon>Actinomycetes</taxon>
        <taxon>Micromonosporales</taxon>
        <taxon>Micromonosporaceae</taxon>
        <taxon>Paractinoplanes</taxon>
    </lineage>
</organism>
<dbReference type="PANTHER" id="PTHR39428:SF3">
    <property type="entry name" value="DEAZAFLAVIN-DEPENDENT NITROREDUCTASE"/>
    <property type="match status" value="1"/>
</dbReference>
<dbReference type="NCBIfam" id="TIGR00026">
    <property type="entry name" value="hi_GC_TIGR00026"/>
    <property type="match status" value="1"/>
</dbReference>
<evidence type="ECO:0000313" key="3">
    <source>
        <dbReference type="EMBL" id="MBM2621404.1"/>
    </source>
</evidence>
<comment type="catalytic activity">
    <reaction evidence="2">
        <text>oxidized coenzyme F420-(gamma-L-Glu)(n) + a quinol + H(+) = reduced coenzyme F420-(gamma-L-Glu)(n) + a quinone</text>
        <dbReference type="Rhea" id="RHEA:39663"/>
        <dbReference type="Rhea" id="RHEA-COMP:12939"/>
        <dbReference type="Rhea" id="RHEA-COMP:14378"/>
        <dbReference type="ChEBI" id="CHEBI:15378"/>
        <dbReference type="ChEBI" id="CHEBI:24646"/>
        <dbReference type="ChEBI" id="CHEBI:132124"/>
        <dbReference type="ChEBI" id="CHEBI:133980"/>
        <dbReference type="ChEBI" id="CHEBI:139511"/>
    </reaction>
</comment>
<keyword evidence="4" id="KW-1185">Reference proteome</keyword>
<dbReference type="RefSeq" id="WP_203381376.1">
    <property type="nucleotide sequence ID" value="NZ_JAENHP010000019.1"/>
</dbReference>
<dbReference type="Gene3D" id="2.30.110.10">
    <property type="entry name" value="Electron Transport, Fmn-binding Protein, Chain A"/>
    <property type="match status" value="1"/>
</dbReference>
<evidence type="ECO:0000313" key="4">
    <source>
        <dbReference type="Proteomes" id="UP000632138"/>
    </source>
</evidence>